<dbReference type="PANTHER" id="PTHR43713">
    <property type="entry name" value="GLUTAMATE-1-SEMIALDEHYDE 2,1-AMINOMUTASE"/>
    <property type="match status" value="1"/>
</dbReference>
<keyword evidence="2 3" id="KW-0663">Pyridoxal phosphate</keyword>
<comment type="caution">
    <text evidence="4">The sequence shown here is derived from an EMBL/GenBank/DDBJ whole genome shotgun (WGS) entry which is preliminary data.</text>
</comment>
<dbReference type="EMBL" id="JAEKLZ010000170">
    <property type="protein sequence ID" value="MBW8725403.1"/>
    <property type="molecule type" value="Genomic_DNA"/>
</dbReference>
<comment type="cofactor">
    <cofactor evidence="1">
        <name>pyridoxal 5'-phosphate</name>
        <dbReference type="ChEBI" id="CHEBI:597326"/>
    </cofactor>
</comment>
<dbReference type="Pfam" id="PF00202">
    <property type="entry name" value="Aminotran_3"/>
    <property type="match status" value="1"/>
</dbReference>
<protein>
    <submittedName>
        <fullName evidence="4">Aminotransferase class III-fold pyridoxal phosphate-dependent enzyme</fullName>
    </submittedName>
</protein>
<accession>A0A952FIP0</accession>
<dbReference type="GO" id="GO:0030170">
    <property type="term" value="F:pyridoxal phosphate binding"/>
    <property type="evidence" value="ECO:0007669"/>
    <property type="project" value="InterPro"/>
</dbReference>
<dbReference type="Gene3D" id="3.90.1150.10">
    <property type="entry name" value="Aspartate Aminotransferase, domain 1"/>
    <property type="match status" value="1"/>
</dbReference>
<dbReference type="Proteomes" id="UP000700706">
    <property type="component" value="Unassembled WGS sequence"/>
</dbReference>
<evidence type="ECO:0000256" key="2">
    <source>
        <dbReference type="ARBA" id="ARBA00022898"/>
    </source>
</evidence>
<dbReference type="GO" id="GO:0008483">
    <property type="term" value="F:transaminase activity"/>
    <property type="evidence" value="ECO:0007669"/>
    <property type="project" value="UniProtKB-KW"/>
</dbReference>
<evidence type="ECO:0000256" key="1">
    <source>
        <dbReference type="ARBA" id="ARBA00001933"/>
    </source>
</evidence>
<dbReference type="SUPFAM" id="SSF53383">
    <property type="entry name" value="PLP-dependent transferases"/>
    <property type="match status" value="1"/>
</dbReference>
<evidence type="ECO:0000256" key="3">
    <source>
        <dbReference type="RuleBase" id="RU003560"/>
    </source>
</evidence>
<dbReference type="InterPro" id="IPR015422">
    <property type="entry name" value="PyrdxlP-dep_Trfase_small"/>
</dbReference>
<dbReference type="Gene3D" id="3.40.640.10">
    <property type="entry name" value="Type I PLP-dependent aspartate aminotransferase-like (Major domain)"/>
    <property type="match status" value="1"/>
</dbReference>
<proteinExistence type="inferred from homology"/>
<reference evidence="4" key="1">
    <citation type="submission" date="2020-06" db="EMBL/GenBank/DDBJ databases">
        <title>Stable isotope informed genome-resolved metagenomics uncovers potential trophic interactions in rhizosphere soil.</title>
        <authorList>
            <person name="Starr E.P."/>
            <person name="Shi S."/>
            <person name="Blazewicz S.J."/>
            <person name="Koch B.J."/>
            <person name="Probst A.J."/>
            <person name="Hungate B.A."/>
            <person name="Pett-Ridge J."/>
            <person name="Firestone M.K."/>
            <person name="Banfield J.F."/>
        </authorList>
    </citation>
    <scope>NUCLEOTIDE SEQUENCE</scope>
    <source>
        <strain evidence="4">YM_69_17</strain>
    </source>
</reference>
<keyword evidence="4" id="KW-0032">Aminotransferase</keyword>
<name>A0A952FIP0_9PROT</name>
<sequence length="429" mass="46635">MSERYAASEAMLDRARQTIPLGAQTFSKSITQYPLGVSPYFAARGQGSKLWDVDGNEYIDFINGLASVTLGYNDPDVTAAVKAQVDHGTIFSLSSPLETEVAERLVAIVPSAEMVRFGKNGSDATAGAVRVARAYTGRDHVLVCGYHGWQDWYIGATARNRGVPDSTRALTHTFPYNDLAALDRLLDEHAGQVAAIVMEPMNVAFPAAGYLEGVRERATKHGAVLVFDETITGFRVANGGAQELFGVTPDLTTLGKGIANGYPLSAVCGRRELMMLMEEIFFSFTMGGETLSLAAARATLDKVVREPVTRHMATLGTALRDGTAALVERHRLGEVLSLSGHPSWTFLLIKDHPDASAFEIKTLWLQEIFARGLLSLGSHNMSYAHSQADVDRVLTIYDEVFALLSAAIGQQRVRAELRCDPLVPLFKVR</sequence>
<dbReference type="InterPro" id="IPR005814">
    <property type="entry name" value="Aminotrans_3"/>
</dbReference>
<gene>
    <name evidence="4" type="ORF">JF625_09655</name>
</gene>
<dbReference type="InterPro" id="IPR015424">
    <property type="entry name" value="PyrdxlP-dep_Trfase"/>
</dbReference>
<dbReference type="InterPro" id="IPR015421">
    <property type="entry name" value="PyrdxlP-dep_Trfase_major"/>
</dbReference>
<dbReference type="PANTHER" id="PTHR43713:SF3">
    <property type="entry name" value="GLUTAMATE-1-SEMIALDEHYDE 2,1-AMINOMUTASE 1, CHLOROPLASTIC-RELATED"/>
    <property type="match status" value="1"/>
</dbReference>
<evidence type="ECO:0000313" key="5">
    <source>
        <dbReference type="Proteomes" id="UP000700706"/>
    </source>
</evidence>
<organism evidence="4 5">
    <name type="scientific">Inquilinus limosus</name>
    <dbReference type="NCBI Taxonomy" id="171674"/>
    <lineage>
        <taxon>Bacteria</taxon>
        <taxon>Pseudomonadati</taxon>
        <taxon>Pseudomonadota</taxon>
        <taxon>Alphaproteobacteria</taxon>
        <taxon>Rhodospirillales</taxon>
        <taxon>Rhodospirillaceae</taxon>
        <taxon>Inquilinus</taxon>
    </lineage>
</organism>
<evidence type="ECO:0000313" key="4">
    <source>
        <dbReference type="EMBL" id="MBW8725403.1"/>
    </source>
</evidence>
<comment type="similarity">
    <text evidence="3">Belongs to the class-III pyridoxal-phosphate-dependent aminotransferase family.</text>
</comment>
<keyword evidence="4" id="KW-0808">Transferase</keyword>
<dbReference type="CDD" id="cd00610">
    <property type="entry name" value="OAT_like"/>
    <property type="match status" value="1"/>
</dbReference>
<dbReference type="AlphaFoldDB" id="A0A952FIP0"/>